<dbReference type="AlphaFoldDB" id="A0A382MFG3"/>
<accession>A0A382MFG3</accession>
<dbReference type="Gene3D" id="3.90.550.10">
    <property type="entry name" value="Spore Coat Polysaccharide Biosynthesis Protein SpsA, Chain A"/>
    <property type="match status" value="1"/>
</dbReference>
<name>A0A382MFG3_9ZZZZ</name>
<dbReference type="PANTHER" id="PTHR48090:SF7">
    <property type="entry name" value="RFBJ PROTEIN"/>
    <property type="match status" value="1"/>
</dbReference>
<evidence type="ECO:0000313" key="2">
    <source>
        <dbReference type="EMBL" id="SVC47619.1"/>
    </source>
</evidence>
<dbReference type="Pfam" id="PF00535">
    <property type="entry name" value="Glycos_transf_2"/>
    <property type="match status" value="1"/>
</dbReference>
<dbReference type="EMBL" id="UINC01093304">
    <property type="protein sequence ID" value="SVC47619.1"/>
    <property type="molecule type" value="Genomic_DNA"/>
</dbReference>
<protein>
    <recommendedName>
        <fullName evidence="1">Glycosyltransferase 2-like domain-containing protein</fullName>
    </recommendedName>
</protein>
<organism evidence="2">
    <name type="scientific">marine metagenome</name>
    <dbReference type="NCBI Taxonomy" id="408172"/>
    <lineage>
        <taxon>unclassified sequences</taxon>
        <taxon>metagenomes</taxon>
        <taxon>ecological metagenomes</taxon>
    </lineage>
</organism>
<dbReference type="PANTHER" id="PTHR48090">
    <property type="entry name" value="UNDECAPRENYL-PHOSPHATE 4-DEOXY-4-FORMAMIDO-L-ARABINOSE TRANSFERASE-RELATED"/>
    <property type="match status" value="1"/>
</dbReference>
<feature type="non-terminal residue" evidence="2">
    <location>
        <position position="202"/>
    </location>
</feature>
<proteinExistence type="predicted"/>
<gene>
    <name evidence="2" type="ORF">METZ01_LOCUS300473</name>
</gene>
<dbReference type="SUPFAM" id="SSF53448">
    <property type="entry name" value="Nucleotide-diphospho-sugar transferases"/>
    <property type="match status" value="1"/>
</dbReference>
<feature type="domain" description="Glycosyltransferase 2-like" evidence="1">
    <location>
        <begin position="4"/>
        <end position="151"/>
    </location>
</feature>
<reference evidence="2" key="1">
    <citation type="submission" date="2018-05" db="EMBL/GenBank/DDBJ databases">
        <authorList>
            <person name="Lanie J.A."/>
            <person name="Ng W.-L."/>
            <person name="Kazmierczak K.M."/>
            <person name="Andrzejewski T.M."/>
            <person name="Davidsen T.M."/>
            <person name="Wayne K.J."/>
            <person name="Tettelin H."/>
            <person name="Glass J.I."/>
            <person name="Rusch D."/>
            <person name="Podicherti R."/>
            <person name="Tsui H.-C.T."/>
            <person name="Winkler M.E."/>
        </authorList>
    </citation>
    <scope>NUCLEOTIDE SEQUENCE</scope>
</reference>
<dbReference type="InterPro" id="IPR029044">
    <property type="entry name" value="Nucleotide-diphossugar_trans"/>
</dbReference>
<dbReference type="InterPro" id="IPR050256">
    <property type="entry name" value="Glycosyltransferase_2"/>
</dbReference>
<sequence>MPYSLIIPIFNEQSTLPQLLDDLKLVHQDAQIIIVNDGSTDETNTILKDESGIDVIVQDTNQGKGAAIQTGLEKVEKDFIIIMDGDLEVSVDDIPTLLQHFKNNNNPMAVIGVRWQGNQNRSLSINALGNKFLNSCFNFLFSTSFTDILCCFKAMPKDLIRSFELQSQGFGIETEIMANLASNNIPFQEINIHYNRRDRKQG</sequence>
<evidence type="ECO:0000259" key="1">
    <source>
        <dbReference type="Pfam" id="PF00535"/>
    </source>
</evidence>
<dbReference type="InterPro" id="IPR001173">
    <property type="entry name" value="Glyco_trans_2-like"/>
</dbReference>
<dbReference type="CDD" id="cd04179">
    <property type="entry name" value="DPM_DPG-synthase_like"/>
    <property type="match status" value="1"/>
</dbReference>